<dbReference type="GeneID" id="30152214"/>
<dbReference type="AlphaFoldDB" id="A0A1E3I9B7"/>
<name>A0A1E3I9B7_9TREE</name>
<gene>
    <name evidence="1" type="ORF">L202_00905</name>
</gene>
<keyword evidence="2" id="KW-1185">Reference proteome</keyword>
<accession>A0A1E3I9B7</accession>
<reference evidence="1 2" key="1">
    <citation type="submission" date="2016-06" db="EMBL/GenBank/DDBJ databases">
        <title>Evolution of pathogenesis and genome organization in the Tremellales.</title>
        <authorList>
            <person name="Cuomo C."/>
            <person name="Litvintseva A."/>
            <person name="Heitman J."/>
            <person name="Chen Y."/>
            <person name="Sun S."/>
            <person name="Springer D."/>
            <person name="Dromer F."/>
            <person name="Young S."/>
            <person name="Zeng Q."/>
            <person name="Chapman S."/>
            <person name="Gujja S."/>
            <person name="Saif S."/>
            <person name="Birren B."/>
        </authorList>
    </citation>
    <scope>NUCLEOTIDE SEQUENCE [LARGE SCALE GENOMIC DNA]</scope>
    <source>
        <strain evidence="1 2">CBS 6039</strain>
    </source>
</reference>
<sequence length="73" mass="7818">MPDSHDTITVTSTTSIPGTDTVEKVVSVDLSAETLNDATTRIINDDPSFIANQVVKTKDEGAGYGTVTYRARE</sequence>
<proteinExistence type="predicted"/>
<protein>
    <submittedName>
        <fullName evidence="1">Uncharacterized protein</fullName>
    </submittedName>
</protein>
<dbReference type="EMBL" id="AWGJ01000001">
    <property type="protein sequence ID" value="ODN85078.1"/>
    <property type="molecule type" value="Genomic_DNA"/>
</dbReference>
<evidence type="ECO:0000313" key="1">
    <source>
        <dbReference type="EMBL" id="ODN85078.1"/>
    </source>
</evidence>
<comment type="caution">
    <text evidence="1">The sequence shown here is derived from an EMBL/GenBank/DDBJ whole genome shotgun (WGS) entry which is preliminary data.</text>
</comment>
<evidence type="ECO:0000313" key="2">
    <source>
        <dbReference type="Proteomes" id="UP000094065"/>
    </source>
</evidence>
<organism evidence="1 2">
    <name type="scientific">Cryptococcus amylolentus CBS 6039</name>
    <dbReference type="NCBI Taxonomy" id="1295533"/>
    <lineage>
        <taxon>Eukaryota</taxon>
        <taxon>Fungi</taxon>
        <taxon>Dikarya</taxon>
        <taxon>Basidiomycota</taxon>
        <taxon>Agaricomycotina</taxon>
        <taxon>Tremellomycetes</taxon>
        <taxon>Tremellales</taxon>
        <taxon>Cryptococcaceae</taxon>
        <taxon>Cryptococcus</taxon>
    </lineage>
</organism>
<dbReference type="RefSeq" id="XP_018998881.1">
    <property type="nucleotide sequence ID" value="XM_019134176.1"/>
</dbReference>
<dbReference type="Proteomes" id="UP000094065">
    <property type="component" value="Unassembled WGS sequence"/>
</dbReference>